<comment type="function">
    <text evidence="4">Essential cell division protein that forms a contractile ring structure (Z ring) at the future cell division site. The regulation of the ring assembly controls the timing and the location of cell division. One of the functions of the FtsZ ring is to recruit other cell division proteins to the septum to produce a new cell wall between the dividing cells. Binds GTP and shows GTPase activity.</text>
</comment>
<dbReference type="NCBIfam" id="TIGR00065">
    <property type="entry name" value="ftsZ"/>
    <property type="match status" value="1"/>
</dbReference>
<evidence type="ECO:0000256" key="5">
    <source>
        <dbReference type="NCBIfam" id="TIGR00065"/>
    </source>
</evidence>
<keyword evidence="4" id="KW-0717">Septation</keyword>
<dbReference type="EMBL" id="PFAV01000065">
    <property type="protein sequence ID" value="PIR90958.1"/>
    <property type="molecule type" value="Genomic_DNA"/>
</dbReference>
<dbReference type="PRINTS" id="PR00423">
    <property type="entry name" value="CELLDVISFTSZ"/>
</dbReference>
<comment type="caution">
    <text evidence="8">The sequence shown here is derived from an EMBL/GenBank/DDBJ whole genome shotgun (WGS) entry which is preliminary data.</text>
</comment>
<dbReference type="InterPro" id="IPR045061">
    <property type="entry name" value="FtsZ/CetZ"/>
</dbReference>
<dbReference type="SUPFAM" id="SSF52490">
    <property type="entry name" value="Tubulin nucleotide-binding domain-like"/>
    <property type="match status" value="1"/>
</dbReference>
<dbReference type="GO" id="GO:0043093">
    <property type="term" value="P:FtsZ-dependent cytokinesis"/>
    <property type="evidence" value="ECO:0007669"/>
    <property type="project" value="UniProtKB-UniRule"/>
</dbReference>
<dbReference type="InterPro" id="IPR036525">
    <property type="entry name" value="Tubulin/FtsZ_GTPase_sf"/>
</dbReference>
<evidence type="ECO:0000313" key="9">
    <source>
        <dbReference type="Proteomes" id="UP000228906"/>
    </source>
</evidence>
<dbReference type="InterPro" id="IPR024757">
    <property type="entry name" value="FtsZ_C"/>
</dbReference>
<dbReference type="GO" id="GO:0003924">
    <property type="term" value="F:GTPase activity"/>
    <property type="evidence" value="ECO:0007669"/>
    <property type="project" value="UniProtKB-UniRule"/>
</dbReference>
<evidence type="ECO:0000256" key="2">
    <source>
        <dbReference type="ARBA" id="ARBA00022741"/>
    </source>
</evidence>
<dbReference type="Proteomes" id="UP000228906">
    <property type="component" value="Unassembled WGS sequence"/>
</dbReference>
<dbReference type="PANTHER" id="PTHR30314:SF3">
    <property type="entry name" value="MITOCHONDRIAL DIVISION PROTEIN FSZA"/>
    <property type="match status" value="1"/>
</dbReference>
<feature type="binding site" evidence="4">
    <location>
        <position position="136"/>
    </location>
    <ligand>
        <name>GTP</name>
        <dbReference type="ChEBI" id="CHEBI:37565"/>
    </ligand>
</feature>
<dbReference type="InterPro" id="IPR018316">
    <property type="entry name" value="Tubulin/FtsZ_2-layer-sand-dom"/>
</dbReference>
<dbReference type="Pfam" id="PF00091">
    <property type="entry name" value="Tubulin"/>
    <property type="match status" value="1"/>
</dbReference>
<dbReference type="GO" id="GO:0032153">
    <property type="term" value="C:cell division site"/>
    <property type="evidence" value="ECO:0007669"/>
    <property type="project" value="UniProtKB-UniRule"/>
</dbReference>
<dbReference type="SUPFAM" id="SSF55307">
    <property type="entry name" value="Tubulin C-terminal domain-like"/>
    <property type="match status" value="1"/>
</dbReference>
<dbReference type="HAMAP" id="MF_00909">
    <property type="entry name" value="FtsZ"/>
    <property type="match status" value="1"/>
</dbReference>
<comment type="subunit">
    <text evidence="4">Homodimer. Polymerizes to form a dynamic ring structure in a strictly GTP-dependent manner. Interacts directly with several other division proteins.</text>
</comment>
<dbReference type="GO" id="GO:0000917">
    <property type="term" value="P:division septum assembly"/>
    <property type="evidence" value="ECO:0007669"/>
    <property type="project" value="UniProtKB-KW"/>
</dbReference>
<dbReference type="InterPro" id="IPR003008">
    <property type="entry name" value="Tubulin_FtsZ_GTPase"/>
</dbReference>
<dbReference type="FunFam" id="3.40.50.1440:FF:000001">
    <property type="entry name" value="Cell division protein FtsZ"/>
    <property type="match status" value="1"/>
</dbReference>
<feature type="domain" description="Tubulin/FtsZ 2-layer sandwich" evidence="7">
    <location>
        <begin position="204"/>
        <end position="312"/>
    </location>
</feature>
<feature type="binding site" evidence="4">
    <location>
        <begin position="105"/>
        <end position="107"/>
    </location>
    <ligand>
        <name>GTP</name>
        <dbReference type="ChEBI" id="CHEBI:37565"/>
    </ligand>
</feature>
<dbReference type="GO" id="GO:0051258">
    <property type="term" value="P:protein polymerization"/>
    <property type="evidence" value="ECO:0007669"/>
    <property type="project" value="UniProtKB-UniRule"/>
</dbReference>
<dbReference type="AlphaFoldDB" id="A0A2H0UVU8"/>
<evidence type="ECO:0000259" key="6">
    <source>
        <dbReference type="SMART" id="SM00864"/>
    </source>
</evidence>
<evidence type="ECO:0000259" key="7">
    <source>
        <dbReference type="SMART" id="SM00865"/>
    </source>
</evidence>
<evidence type="ECO:0000256" key="4">
    <source>
        <dbReference type="HAMAP-Rule" id="MF_00909"/>
    </source>
</evidence>
<dbReference type="SMART" id="SM00865">
    <property type="entry name" value="Tubulin_C"/>
    <property type="match status" value="1"/>
</dbReference>
<dbReference type="GO" id="GO:0005737">
    <property type="term" value="C:cytoplasm"/>
    <property type="evidence" value="ECO:0007669"/>
    <property type="project" value="UniProtKB-SubCell"/>
</dbReference>
<feature type="domain" description="Tubulin/FtsZ GTPase" evidence="6">
    <location>
        <begin position="10"/>
        <end position="202"/>
    </location>
</feature>
<protein>
    <recommendedName>
        <fullName evidence="4 5">Cell division protein FtsZ</fullName>
    </recommendedName>
</protein>
<dbReference type="CDD" id="cd02201">
    <property type="entry name" value="FtsZ_type1"/>
    <property type="match status" value="1"/>
</dbReference>
<dbReference type="Pfam" id="PF12327">
    <property type="entry name" value="FtsZ_C"/>
    <property type="match status" value="1"/>
</dbReference>
<name>A0A2H0UVU8_9BACT</name>
<keyword evidence="4" id="KW-0963">Cytoplasm</keyword>
<feature type="binding site" evidence="4">
    <location>
        <position position="184"/>
    </location>
    <ligand>
        <name>GTP</name>
        <dbReference type="ChEBI" id="CHEBI:37565"/>
    </ligand>
</feature>
<evidence type="ECO:0000256" key="3">
    <source>
        <dbReference type="ARBA" id="ARBA00023134"/>
    </source>
</evidence>
<organism evidence="8 9">
    <name type="scientific">bacterium (Candidatus Gribaldobacteria) CG10_big_fil_rev_8_21_14_0_10_41_12</name>
    <dbReference type="NCBI Taxonomy" id="2014277"/>
    <lineage>
        <taxon>Bacteria</taxon>
        <taxon>Candidatus Gribaldobacteria</taxon>
    </lineage>
</organism>
<dbReference type="PANTHER" id="PTHR30314">
    <property type="entry name" value="CELL DIVISION PROTEIN FTSZ-RELATED"/>
    <property type="match status" value="1"/>
</dbReference>
<evidence type="ECO:0000313" key="8">
    <source>
        <dbReference type="EMBL" id="PIR90958.1"/>
    </source>
</evidence>
<comment type="caution">
    <text evidence="4">Lacks conserved residue(s) required for the propagation of feature annotation.</text>
</comment>
<comment type="similarity">
    <text evidence="1 4">Belongs to the FtsZ family.</text>
</comment>
<dbReference type="InterPro" id="IPR008280">
    <property type="entry name" value="Tub_FtsZ_C"/>
</dbReference>
<dbReference type="GO" id="GO:0005525">
    <property type="term" value="F:GTP binding"/>
    <property type="evidence" value="ECO:0007669"/>
    <property type="project" value="UniProtKB-UniRule"/>
</dbReference>
<keyword evidence="4" id="KW-0131">Cell cycle</keyword>
<accession>A0A2H0UVU8</accession>
<comment type="subcellular location">
    <subcellularLocation>
        <location evidence="4">Cytoplasm</location>
    </subcellularLocation>
    <text evidence="4">Assembles at midcell at the inner surface of the cytoplasmic membrane.</text>
</comment>
<sequence length="313" mass="32319">MKQQNTRKHAIKVIGIGGSGVNAVSRMAVAGVAGVDLVAINTDAQSLKLSPVSQKILIGPNTTHGWGAGMDVKLGAKAAQESLEELKQVLVGAEMVFLTCGLGGGSGTSAIPILGELAKGMGILTLAVVTLPFSFEGQQRKNVAAQGLRELEDKVDALLVIPNDKLLDLAKPNTTVANGFWLCDEVLREAVKAIADLISLPGIINVDLADLKSILKNSGQAFLGIGRAKGEKRAIIAASAALRSALLDFSIGEAAGILINVAGPGDLSLSEVNIAATFIKKNASPKAKIVFGVSEDEGLKDGEIKITLIATSK</sequence>
<reference evidence="9" key="1">
    <citation type="submission" date="2017-09" db="EMBL/GenBank/DDBJ databases">
        <title>Depth-based differentiation of microbial function through sediment-hosted aquifers and enrichment of novel symbionts in the deep terrestrial subsurface.</title>
        <authorList>
            <person name="Probst A.J."/>
            <person name="Ladd B."/>
            <person name="Jarett J.K."/>
            <person name="Geller-Mcgrath D.E."/>
            <person name="Sieber C.M.K."/>
            <person name="Emerson J.B."/>
            <person name="Anantharaman K."/>
            <person name="Thomas B.C."/>
            <person name="Malmstrom R."/>
            <person name="Stieglmeier M."/>
            <person name="Klingl A."/>
            <person name="Woyke T."/>
            <person name="Ryan C.M."/>
            <person name="Banfield J.F."/>
        </authorList>
    </citation>
    <scope>NUCLEOTIDE SEQUENCE [LARGE SCALE GENOMIC DNA]</scope>
</reference>
<evidence type="ECO:0000256" key="1">
    <source>
        <dbReference type="ARBA" id="ARBA00009690"/>
    </source>
</evidence>
<keyword evidence="2 4" id="KW-0547">Nucleotide-binding</keyword>
<gene>
    <name evidence="4" type="primary">ftsZ</name>
    <name evidence="8" type="ORF">COU03_03560</name>
</gene>
<dbReference type="InterPro" id="IPR000158">
    <property type="entry name" value="Cell_div_FtsZ"/>
</dbReference>
<keyword evidence="4 8" id="KW-0132">Cell division</keyword>
<keyword evidence="3 4" id="KW-0342">GTP-binding</keyword>
<dbReference type="SMART" id="SM00864">
    <property type="entry name" value="Tubulin"/>
    <property type="match status" value="1"/>
</dbReference>
<proteinExistence type="inferred from homology"/>
<dbReference type="Gene3D" id="3.40.50.1440">
    <property type="entry name" value="Tubulin/FtsZ, GTPase domain"/>
    <property type="match status" value="1"/>
</dbReference>
<feature type="binding site" evidence="4">
    <location>
        <position position="140"/>
    </location>
    <ligand>
        <name>GTP</name>
        <dbReference type="ChEBI" id="CHEBI:37565"/>
    </ligand>
</feature>